<gene>
    <name evidence="9" type="ORF">I4J89_40685</name>
</gene>
<keyword evidence="3 7" id="KW-0479">Metal-binding</keyword>
<feature type="region of interest" description="Disordered" evidence="8">
    <location>
        <begin position="1"/>
        <end position="20"/>
    </location>
</feature>
<keyword evidence="10" id="KW-1185">Reference proteome</keyword>
<dbReference type="Proteomes" id="UP000598146">
    <property type="component" value="Unassembled WGS sequence"/>
</dbReference>
<dbReference type="InterPro" id="IPR017972">
    <property type="entry name" value="Cyt_P450_CS"/>
</dbReference>
<keyword evidence="5 7" id="KW-0408">Iron</keyword>
<dbReference type="GO" id="GO:0016705">
    <property type="term" value="F:oxidoreductase activity, acting on paired donors, with incorporation or reduction of molecular oxygen"/>
    <property type="evidence" value="ECO:0007669"/>
    <property type="project" value="InterPro"/>
</dbReference>
<dbReference type="PRINTS" id="PR00359">
    <property type="entry name" value="BP450"/>
</dbReference>
<evidence type="ECO:0000256" key="2">
    <source>
        <dbReference type="ARBA" id="ARBA00022617"/>
    </source>
</evidence>
<evidence type="ECO:0000256" key="1">
    <source>
        <dbReference type="ARBA" id="ARBA00010617"/>
    </source>
</evidence>
<dbReference type="GO" id="GO:0017000">
    <property type="term" value="P:antibiotic biosynthetic process"/>
    <property type="evidence" value="ECO:0007669"/>
    <property type="project" value="UniProtKB-ARBA"/>
</dbReference>
<keyword evidence="4 7" id="KW-0560">Oxidoreductase</keyword>
<dbReference type="SUPFAM" id="SSF48264">
    <property type="entry name" value="Cytochrome P450"/>
    <property type="match status" value="1"/>
</dbReference>
<dbReference type="GO" id="GO:0005506">
    <property type="term" value="F:iron ion binding"/>
    <property type="evidence" value="ECO:0007669"/>
    <property type="project" value="InterPro"/>
</dbReference>
<evidence type="ECO:0000313" key="9">
    <source>
        <dbReference type="EMBL" id="MBG0567781.1"/>
    </source>
</evidence>
<evidence type="ECO:0000313" key="10">
    <source>
        <dbReference type="Proteomes" id="UP000598146"/>
    </source>
</evidence>
<comment type="similarity">
    <text evidence="1 7">Belongs to the cytochrome P450 family.</text>
</comment>
<dbReference type="PROSITE" id="PS00086">
    <property type="entry name" value="CYTOCHROME_P450"/>
    <property type="match status" value="1"/>
</dbReference>
<dbReference type="PANTHER" id="PTHR46696:SF1">
    <property type="entry name" value="CYTOCHROME P450 YJIB-RELATED"/>
    <property type="match status" value="1"/>
</dbReference>
<name>A0A931G4A2_9ACTN</name>
<dbReference type="GO" id="GO:0004497">
    <property type="term" value="F:monooxygenase activity"/>
    <property type="evidence" value="ECO:0007669"/>
    <property type="project" value="UniProtKB-KW"/>
</dbReference>
<proteinExistence type="inferred from homology"/>
<sequence>MSANASPVANPGGPGPGQDWPVFQMMDPEMVRDKPAFFRSLQQQSPFWWVELPSGPQLDVPKFWLVPMRHRDIRDAHLNPDLHASPEEEFETRNPNDKSVWRRYDAQMQTADPPVHTRRRKLFAKAFTMRRIERLRPKLEELTATQLDQLEAKGADGSVVDLMAYAWSLPIKVICELLGVPEEHIGPFQAWEERTRVHKGGDMGFSDLAEQVVENLQQLIIDKRAEPKDDLLSELIQVQDAEDGRLSEHELISMNLSLLVSGHEPTVDLIGNGLAALLSNPGQKQEVLDDPSLLGPAVEEALRFDGAQFVTNPRFAAADTKIGDAVVKRGTVVLLPLGVANHDPEKFENGDQFDIHRNTSGHLAFGHGIHHCLGAAMARLVGEVCIGRFLERFPQSRLAVPVNELRHVPGPLARTLVELPAVLVEDGNRSGI</sequence>
<dbReference type="InterPro" id="IPR001128">
    <property type="entry name" value="Cyt_P450"/>
</dbReference>
<protein>
    <submittedName>
        <fullName evidence="9">Cytochrome P450</fullName>
    </submittedName>
</protein>
<dbReference type="InterPro" id="IPR036396">
    <property type="entry name" value="Cyt_P450_sf"/>
</dbReference>
<evidence type="ECO:0000256" key="8">
    <source>
        <dbReference type="SAM" id="MobiDB-lite"/>
    </source>
</evidence>
<evidence type="ECO:0000256" key="6">
    <source>
        <dbReference type="ARBA" id="ARBA00023033"/>
    </source>
</evidence>
<evidence type="ECO:0000256" key="5">
    <source>
        <dbReference type="ARBA" id="ARBA00023004"/>
    </source>
</evidence>
<accession>A0A931G4A2</accession>
<dbReference type="AlphaFoldDB" id="A0A931G4A2"/>
<dbReference type="FunFam" id="1.10.630.10:FF:000018">
    <property type="entry name" value="Cytochrome P450 monooxygenase"/>
    <property type="match status" value="1"/>
</dbReference>
<evidence type="ECO:0000256" key="7">
    <source>
        <dbReference type="RuleBase" id="RU000461"/>
    </source>
</evidence>
<reference evidence="9" key="1">
    <citation type="submission" date="2020-11" db="EMBL/GenBank/DDBJ databases">
        <title>Isolation and identification of active actinomycetes.</title>
        <authorList>
            <person name="Sun X."/>
        </authorList>
    </citation>
    <scope>NUCLEOTIDE SEQUENCE</scope>
    <source>
        <strain evidence="9">NEAU-A11</strain>
    </source>
</reference>
<evidence type="ECO:0000256" key="4">
    <source>
        <dbReference type="ARBA" id="ARBA00023002"/>
    </source>
</evidence>
<dbReference type="Gene3D" id="1.10.630.10">
    <property type="entry name" value="Cytochrome P450"/>
    <property type="match status" value="1"/>
</dbReference>
<evidence type="ECO:0000256" key="3">
    <source>
        <dbReference type="ARBA" id="ARBA00022723"/>
    </source>
</evidence>
<keyword evidence="2 7" id="KW-0349">Heme</keyword>
<keyword evidence="6 7" id="KW-0503">Monooxygenase</keyword>
<dbReference type="CDD" id="cd11029">
    <property type="entry name" value="CYP107-like"/>
    <property type="match status" value="1"/>
</dbReference>
<dbReference type="GO" id="GO:0020037">
    <property type="term" value="F:heme binding"/>
    <property type="evidence" value="ECO:0007669"/>
    <property type="project" value="InterPro"/>
</dbReference>
<comment type="caution">
    <text evidence="9">The sequence shown here is derived from an EMBL/GenBank/DDBJ whole genome shotgun (WGS) entry which is preliminary data.</text>
</comment>
<dbReference type="PANTHER" id="PTHR46696">
    <property type="entry name" value="P450, PUTATIVE (EUROFUNG)-RELATED"/>
    <property type="match status" value="1"/>
</dbReference>
<organism evidence="9 10">
    <name type="scientific">Actinoplanes aureus</name>
    <dbReference type="NCBI Taxonomy" id="2792083"/>
    <lineage>
        <taxon>Bacteria</taxon>
        <taxon>Bacillati</taxon>
        <taxon>Actinomycetota</taxon>
        <taxon>Actinomycetes</taxon>
        <taxon>Micromonosporales</taxon>
        <taxon>Micromonosporaceae</taxon>
        <taxon>Actinoplanes</taxon>
    </lineage>
</organism>
<dbReference type="InterPro" id="IPR002397">
    <property type="entry name" value="Cyt_P450_B"/>
</dbReference>
<dbReference type="EMBL" id="JADQTO010000030">
    <property type="protein sequence ID" value="MBG0567781.1"/>
    <property type="molecule type" value="Genomic_DNA"/>
</dbReference>
<dbReference type="Pfam" id="PF00067">
    <property type="entry name" value="p450"/>
    <property type="match status" value="1"/>
</dbReference>
<dbReference type="RefSeq" id="WP_196419556.1">
    <property type="nucleotide sequence ID" value="NZ_JADQTO010000030.1"/>
</dbReference>